<dbReference type="FunFam" id="1.20.920.20:FF:000011">
    <property type="entry name" value="Dynein heavy chain domain 1"/>
    <property type="match status" value="1"/>
</dbReference>
<dbReference type="GO" id="GO:0045505">
    <property type="term" value="F:dynein intermediate chain binding"/>
    <property type="evidence" value="ECO:0007669"/>
    <property type="project" value="InterPro"/>
</dbReference>
<comment type="similarity">
    <text evidence="1">Belongs to the dynein heavy chain family.</text>
</comment>
<dbReference type="EMBL" id="KB112010">
    <property type="protein sequence ID" value="ELK25394.1"/>
    <property type="molecule type" value="Genomic_DNA"/>
</dbReference>
<dbReference type="AlphaFoldDB" id="L5LGD2"/>
<protein>
    <submittedName>
        <fullName evidence="5">Dynein heavy chain domain-containing protein 1</fullName>
    </submittedName>
</protein>
<feature type="compositionally biased region" description="Basic and acidic residues" evidence="2">
    <location>
        <begin position="604"/>
        <end position="613"/>
    </location>
</feature>
<dbReference type="PANTHER" id="PTHR10676:SF359">
    <property type="entry name" value="DYNEIN HEAVY CHAIN DOMAIN-CONTAINING PROTEIN 1"/>
    <property type="match status" value="1"/>
</dbReference>
<dbReference type="Proteomes" id="UP000010556">
    <property type="component" value="Unassembled WGS sequence"/>
</dbReference>
<evidence type="ECO:0000259" key="3">
    <source>
        <dbReference type="Pfam" id="PF12777"/>
    </source>
</evidence>
<feature type="domain" description="Dynein heavy chain coiled coil stalk" evidence="3">
    <location>
        <begin position="182"/>
        <end position="483"/>
    </location>
</feature>
<accession>L5LGD2</accession>
<feature type="compositionally biased region" description="Acidic residues" evidence="2">
    <location>
        <begin position="614"/>
        <end position="623"/>
    </location>
</feature>
<proteinExistence type="inferred from homology"/>
<evidence type="ECO:0000313" key="5">
    <source>
        <dbReference type="EMBL" id="ELK25394.1"/>
    </source>
</evidence>
<name>L5LGD2_MYODS</name>
<dbReference type="InterPro" id="IPR024743">
    <property type="entry name" value="Dynein_HC_stalk"/>
</dbReference>
<dbReference type="Pfam" id="PF12777">
    <property type="entry name" value="MT"/>
    <property type="match status" value="1"/>
</dbReference>
<feature type="compositionally biased region" description="Basic and acidic residues" evidence="2">
    <location>
        <begin position="624"/>
        <end position="647"/>
    </location>
</feature>
<dbReference type="PANTHER" id="PTHR10676">
    <property type="entry name" value="DYNEIN HEAVY CHAIN FAMILY PROTEIN"/>
    <property type="match status" value="1"/>
</dbReference>
<evidence type="ECO:0000256" key="2">
    <source>
        <dbReference type="SAM" id="MobiDB-lite"/>
    </source>
</evidence>
<dbReference type="Gene3D" id="1.20.920.20">
    <property type="match status" value="1"/>
</dbReference>
<dbReference type="Pfam" id="PF12780">
    <property type="entry name" value="AAA_8"/>
    <property type="match status" value="1"/>
</dbReference>
<evidence type="ECO:0000259" key="4">
    <source>
        <dbReference type="Pfam" id="PF12780"/>
    </source>
</evidence>
<dbReference type="GO" id="GO:0030317">
    <property type="term" value="P:flagellated sperm motility"/>
    <property type="evidence" value="ECO:0007669"/>
    <property type="project" value="TreeGrafter"/>
</dbReference>
<gene>
    <name evidence="5" type="ORF">MDA_GLEAN10005405</name>
</gene>
<dbReference type="InterPro" id="IPR024317">
    <property type="entry name" value="Dynein_heavy_chain_D4_dom"/>
</dbReference>
<evidence type="ECO:0000313" key="6">
    <source>
        <dbReference type="Proteomes" id="UP000010556"/>
    </source>
</evidence>
<dbReference type="GO" id="GO:0051959">
    <property type="term" value="F:dynein light intermediate chain binding"/>
    <property type="evidence" value="ECO:0007669"/>
    <property type="project" value="InterPro"/>
</dbReference>
<evidence type="ECO:0000256" key="1">
    <source>
        <dbReference type="ARBA" id="ARBA00008887"/>
    </source>
</evidence>
<sequence>MRGQIEIKGRTVSELLAHRFYQQVCSHLHMFILIGDDQAHKQLPSTLFRRLLQLAISSIDHYEPWDQDSLISVAQHHLDSAQNLPLGDDTLKYPDLQASIPSVAKAMAFIHLSAASYHGHLCPELPLVTPKTFLDFLETFMLLQQQMILQMKNKAQRFNNALGNLTTIFEQHNIHIHQVSILKQEMRDSYKKLSILRQQLEHSKILHKRQLAECRQQESLIRNLTKQWDALRAQHEAFLEQMGKAFLGPLSQLKVTDFEELRSYRAPPESVVQVTNALCDLFHRERGWASAKQLLSTEDFYQELVFFPKEKMTDSEIINLSIALKAPGMSDAALRAVSTPAASLAAWLWAVLRHRLAQHRGLPTGLLLRQVEATLAREQAQLAHYQFQSQEILEHNLALTTQLEGIQASHSHLVESLNWSQSDQYHTWPIKAALLEPMHSWTAELQKLKRQCMTVYGDALLCSAAIVYLGPFPPLRRQELLAKWLAVCKGFQETLGPDDVAQALKQNQKSVITPPKTPLLSTCSPFSLLSLLSSESEQFQWDRDLKPRAKSARLAGLLLRSYTHYFSCRWPLVLDPSKQALNWLNPLPLEHTRYMAPVPTKGRGKGDRSQEKEDKEDEEEEDNNNEKRPKTEEQKAEEKGKEEVVDN</sequence>
<dbReference type="GO" id="GO:0036156">
    <property type="term" value="C:inner dynein arm"/>
    <property type="evidence" value="ECO:0007669"/>
    <property type="project" value="TreeGrafter"/>
</dbReference>
<keyword evidence="6" id="KW-1185">Reference proteome</keyword>
<dbReference type="GO" id="GO:0036126">
    <property type="term" value="C:sperm flagellum"/>
    <property type="evidence" value="ECO:0007669"/>
    <property type="project" value="TreeGrafter"/>
</dbReference>
<dbReference type="GO" id="GO:0008569">
    <property type="term" value="F:minus-end-directed microtubule motor activity"/>
    <property type="evidence" value="ECO:0007669"/>
    <property type="project" value="TreeGrafter"/>
</dbReference>
<feature type="domain" description="Dynein heavy chain AAA module D4" evidence="4">
    <location>
        <begin position="16"/>
        <end position="141"/>
    </location>
</feature>
<organism evidence="5 6">
    <name type="scientific">Myotis davidii</name>
    <name type="common">David's myotis</name>
    <dbReference type="NCBI Taxonomy" id="225400"/>
    <lineage>
        <taxon>Eukaryota</taxon>
        <taxon>Metazoa</taxon>
        <taxon>Chordata</taxon>
        <taxon>Craniata</taxon>
        <taxon>Vertebrata</taxon>
        <taxon>Euteleostomi</taxon>
        <taxon>Mammalia</taxon>
        <taxon>Eutheria</taxon>
        <taxon>Laurasiatheria</taxon>
        <taxon>Chiroptera</taxon>
        <taxon>Yangochiroptera</taxon>
        <taxon>Vespertilionidae</taxon>
        <taxon>Myotis</taxon>
    </lineage>
</organism>
<reference evidence="6" key="1">
    <citation type="journal article" date="2013" name="Science">
        <title>Comparative analysis of bat genomes provides insight into the evolution of flight and immunity.</title>
        <authorList>
            <person name="Zhang G."/>
            <person name="Cowled C."/>
            <person name="Shi Z."/>
            <person name="Huang Z."/>
            <person name="Bishop-Lilly K.A."/>
            <person name="Fang X."/>
            <person name="Wynne J.W."/>
            <person name="Xiong Z."/>
            <person name="Baker M.L."/>
            <person name="Zhao W."/>
            <person name="Tachedjian M."/>
            <person name="Zhu Y."/>
            <person name="Zhou P."/>
            <person name="Jiang X."/>
            <person name="Ng J."/>
            <person name="Yang L."/>
            <person name="Wu L."/>
            <person name="Xiao J."/>
            <person name="Feng Y."/>
            <person name="Chen Y."/>
            <person name="Sun X."/>
            <person name="Zhang Y."/>
            <person name="Marsh G.A."/>
            <person name="Crameri G."/>
            <person name="Broder C.C."/>
            <person name="Frey K.G."/>
            <person name="Wang L.F."/>
            <person name="Wang J."/>
        </authorList>
    </citation>
    <scope>NUCLEOTIDE SEQUENCE [LARGE SCALE GENOMIC DNA]</scope>
</reference>
<dbReference type="InterPro" id="IPR026983">
    <property type="entry name" value="DHC"/>
</dbReference>
<feature type="region of interest" description="Disordered" evidence="2">
    <location>
        <begin position="595"/>
        <end position="647"/>
    </location>
</feature>